<dbReference type="GeneID" id="93591316"/>
<dbReference type="VEuPathDB" id="FungiDB:DFL_009005"/>
<organism evidence="2 3">
    <name type="scientific">Arthrobotrys flagrans</name>
    <name type="common">Nematode-trapping fungus</name>
    <name type="synonym">Trichothecium flagrans</name>
    <dbReference type="NCBI Taxonomy" id="97331"/>
    <lineage>
        <taxon>Eukaryota</taxon>
        <taxon>Fungi</taxon>
        <taxon>Dikarya</taxon>
        <taxon>Ascomycota</taxon>
        <taxon>Pezizomycotina</taxon>
        <taxon>Orbiliomycetes</taxon>
        <taxon>Orbiliales</taxon>
        <taxon>Orbiliaceae</taxon>
        <taxon>Arthrobotrys</taxon>
    </lineage>
</organism>
<accession>A0A436ZQD1</accession>
<evidence type="ECO:0000313" key="3">
    <source>
        <dbReference type="Proteomes" id="UP000283090"/>
    </source>
</evidence>
<name>A0A436ZQD1_ARTFL</name>
<reference evidence="2 3" key="1">
    <citation type="submission" date="2019-01" db="EMBL/GenBank/DDBJ databases">
        <title>Intercellular communication is required for trap formation in the nematode-trapping fungus Duddingtonia flagrans.</title>
        <authorList>
            <person name="Youssar L."/>
            <person name="Wernet V."/>
            <person name="Hensel N."/>
            <person name="Hildebrandt H.-G."/>
            <person name="Fischer R."/>
        </authorList>
    </citation>
    <scope>NUCLEOTIDE SEQUENCE [LARGE SCALE GENOMIC DNA]</scope>
    <source>
        <strain evidence="2 3">CBS H-5679</strain>
    </source>
</reference>
<evidence type="ECO:0000313" key="2">
    <source>
        <dbReference type="EMBL" id="RVD81128.1"/>
    </source>
</evidence>
<dbReference type="Proteomes" id="UP000283090">
    <property type="component" value="Unassembled WGS sequence"/>
</dbReference>
<proteinExistence type="predicted"/>
<dbReference type="EMBL" id="SAEB01000012">
    <property type="protein sequence ID" value="RVD81128.1"/>
    <property type="molecule type" value="Genomic_DNA"/>
</dbReference>
<feature type="compositionally biased region" description="Polar residues" evidence="1">
    <location>
        <begin position="240"/>
        <end position="249"/>
    </location>
</feature>
<gene>
    <name evidence="2" type="ORF">DFL_009005</name>
</gene>
<feature type="region of interest" description="Disordered" evidence="1">
    <location>
        <begin position="217"/>
        <end position="271"/>
    </location>
</feature>
<dbReference type="AlphaFoldDB" id="A0A436ZQD1"/>
<dbReference type="RefSeq" id="XP_067486672.1">
    <property type="nucleotide sequence ID" value="XM_067638823.1"/>
</dbReference>
<evidence type="ECO:0000256" key="1">
    <source>
        <dbReference type="SAM" id="MobiDB-lite"/>
    </source>
</evidence>
<keyword evidence="3" id="KW-1185">Reference proteome</keyword>
<protein>
    <submittedName>
        <fullName evidence="2">Uncharacterized protein</fullName>
    </submittedName>
</protein>
<sequence length="271" mass="30515">MFLIKYVESLSINQVLQDTTGRRYTYTRLHDFIGHIGRPPFSSSTGTSLKIQDPEPWVIRIKRGLTTVQLKKIFDTLNFLEVPFGKFSTLEFTARKLEWYYTGLVAAPSQTSKHDLIIAYYCFSWVLASIPNSRLIRKAEAILKKVRNGVVGYDIELVEYPNVGTEIAPYQSTYLNQFTSASIDSEMEYSARGGVILKRDEDISIVSSILIRKAGSTSDSIHDAPEPSSRAPEHAALGSPKQSQESSRSPPGRLKRRSFLGSLWNSKLDKE</sequence>
<comment type="caution">
    <text evidence="2">The sequence shown here is derived from an EMBL/GenBank/DDBJ whole genome shotgun (WGS) entry which is preliminary data.</text>
</comment>